<dbReference type="GO" id="GO:0005654">
    <property type="term" value="C:nucleoplasm"/>
    <property type="evidence" value="ECO:0007669"/>
    <property type="project" value="TreeGrafter"/>
</dbReference>
<name>A0AAD9R029_ACRCE</name>
<feature type="non-terminal residue" evidence="2">
    <location>
        <position position="864"/>
    </location>
</feature>
<reference evidence="2" key="1">
    <citation type="journal article" date="2023" name="G3 (Bethesda)">
        <title>Whole genome assembly and annotation of the endangered Caribbean coral Acropora cervicornis.</title>
        <authorList>
            <person name="Selwyn J.D."/>
            <person name="Vollmer S.V."/>
        </authorList>
    </citation>
    <scope>NUCLEOTIDE SEQUENCE</scope>
    <source>
        <strain evidence="2">K2</strain>
    </source>
</reference>
<dbReference type="InterPro" id="IPR029251">
    <property type="entry name" value="Faap100"/>
</dbReference>
<feature type="compositionally biased region" description="Basic and acidic residues" evidence="1">
    <location>
        <begin position="26"/>
        <end position="37"/>
    </location>
</feature>
<dbReference type="GO" id="GO:0036297">
    <property type="term" value="P:interstrand cross-link repair"/>
    <property type="evidence" value="ECO:0007669"/>
    <property type="project" value="InterPro"/>
</dbReference>
<reference evidence="2" key="2">
    <citation type="journal article" date="2023" name="Science">
        <title>Genomic signatures of disease resistance in endangered staghorn corals.</title>
        <authorList>
            <person name="Vollmer S.V."/>
            <person name="Selwyn J.D."/>
            <person name="Despard B.A."/>
            <person name="Roesel C.L."/>
        </authorList>
    </citation>
    <scope>NUCLEOTIDE SEQUENCE</scope>
    <source>
        <strain evidence="2">K2</strain>
    </source>
</reference>
<feature type="region of interest" description="Disordered" evidence="1">
    <location>
        <begin position="20"/>
        <end position="43"/>
    </location>
</feature>
<dbReference type="PANTHER" id="PTHR14890:SF1">
    <property type="entry name" value="FANCONI ANEMIA CORE COMPLEX-ASSOCIATED PROTEIN 100"/>
    <property type="match status" value="1"/>
</dbReference>
<accession>A0AAD9R029</accession>
<organism evidence="2 3">
    <name type="scientific">Acropora cervicornis</name>
    <name type="common">Staghorn coral</name>
    <dbReference type="NCBI Taxonomy" id="6130"/>
    <lineage>
        <taxon>Eukaryota</taxon>
        <taxon>Metazoa</taxon>
        <taxon>Cnidaria</taxon>
        <taxon>Anthozoa</taxon>
        <taxon>Hexacorallia</taxon>
        <taxon>Scleractinia</taxon>
        <taxon>Astrocoeniina</taxon>
        <taxon>Acroporidae</taxon>
        <taxon>Acropora</taxon>
    </lineage>
</organism>
<dbReference type="Proteomes" id="UP001249851">
    <property type="component" value="Unassembled WGS sequence"/>
</dbReference>
<dbReference type="AlphaFoldDB" id="A0AAD9R029"/>
<dbReference type="GO" id="GO:0043240">
    <property type="term" value="C:Fanconi anaemia nuclear complex"/>
    <property type="evidence" value="ECO:0007669"/>
    <property type="project" value="InterPro"/>
</dbReference>
<evidence type="ECO:0000256" key="1">
    <source>
        <dbReference type="SAM" id="MobiDB-lite"/>
    </source>
</evidence>
<proteinExistence type="predicted"/>
<dbReference type="Pfam" id="PF15146">
    <property type="entry name" value="FANCAA"/>
    <property type="match status" value="1"/>
</dbReference>
<evidence type="ECO:0000313" key="3">
    <source>
        <dbReference type="Proteomes" id="UP001249851"/>
    </source>
</evidence>
<dbReference type="EMBL" id="JARQWQ010000007">
    <property type="protein sequence ID" value="KAK2570611.1"/>
    <property type="molecule type" value="Genomic_DNA"/>
</dbReference>
<dbReference type="PANTHER" id="PTHR14890">
    <property type="entry name" value="FANCONI ANEMIA CORE COMPLEX-ASSOCIATED PROTEIN 100"/>
    <property type="match status" value="1"/>
</dbReference>
<sequence>HTLRFPKPIIAVRFQDYGGKRRNKSDKKCIESDSMDAKRKRNEGEEDIFTELLAGRSTSDRPGDQMPRQWQHSLTNMTVIDIRSAILFEPGLRTFLSIGNKLFCCVTVKEGFMLSAFNQIVPASGVDTLAFTALPCFKVKISLSPVVMPLQENKQHHFWNKSSHLFCVQPANSVSLLPSCAIIERSFYNKLFSPDSSLVDSPVLIFGSQDGQLHFWPVNDFAFSSTSSGKLGATQTSSSLLHHLEQAVSAIYVAKVSSQELSTRTENCVQTGGKHKSSKAVYCNALVFVGVCDKLVIALERKSSVDKGHSNPIEDKGHSNPIEFTEHAILGPVVCSCLNSTGDTLIHSTGKEIFFTKFSFNEEGNSAKVLAAFSTTALTTFSMHLPNICAVFSGNKKRKSEERNIQDKVFALALNGKLLQFCVPDFQDSDSLADPDIPPQIAGAKVKSYLADLENLSAELAKVHTAIEAEDKILKELNTFIHFACQLREGIADFEAPLKGEDTSPLCCSFKTSFSNLDNEGDASVTLNCKLVNQGSLPLSSCWSLMICVESEEAWLNKCSEERSIRGRSVPMRSLSPGSLLEIQIPLIKSMPSSFHIVAEAYLHCNLNAVVYNLQSHLQSGHLAKCVDNVIVPVARQVLDVLHFVTPFQAGAQAPLSHPFPGTREEIVKTLDLLNLETAYVQDLPENEKTNEVSLPGSYSASFHISQEAVNFIMNTSQKNLDTVSVLQFIMKDSSVTIDQLDPECSDLNLLTVNCNQASIHVKPTSGETLEVLLRCSTVQLLCHLHEAVLRRLKPAVLRDGRNCQLKAYALQKALEKLQVILQKKLMSLEDAISIGHDVQGSDVNFRVQLWTLYEELRKIVLLV</sequence>
<keyword evidence="3" id="KW-1185">Reference proteome</keyword>
<evidence type="ECO:0000313" key="2">
    <source>
        <dbReference type="EMBL" id="KAK2570611.1"/>
    </source>
</evidence>
<comment type="caution">
    <text evidence="2">The sequence shown here is derived from an EMBL/GenBank/DDBJ whole genome shotgun (WGS) entry which is preliminary data.</text>
</comment>
<gene>
    <name evidence="2" type="ORF">P5673_004294</name>
</gene>
<protein>
    <submittedName>
        <fullName evidence="2">Fanconi anemia core complex-associated protein 100</fullName>
    </submittedName>
</protein>